<name>W1WIS9_9ZZZZ</name>
<comment type="caution">
    <text evidence="1">The sequence shown here is derived from an EMBL/GenBank/DDBJ whole genome shotgun (WGS) entry which is preliminary data.</text>
</comment>
<sequence>KKPETVKFVSGWVEIKSTLISIKALKIVNI</sequence>
<gene>
    <name evidence="1" type="ORF">Q604_UNBc4C00072G0001</name>
</gene>
<evidence type="ECO:0000313" key="1">
    <source>
        <dbReference type="EMBL" id="ETJ16304.1"/>
    </source>
</evidence>
<dbReference type="EMBL" id="AZMM01018853">
    <property type="protein sequence ID" value="ETJ16304.1"/>
    <property type="molecule type" value="Genomic_DNA"/>
</dbReference>
<protein>
    <submittedName>
        <fullName evidence="1">Uncharacterized protein</fullName>
    </submittedName>
</protein>
<organism evidence="1">
    <name type="scientific">human gut metagenome</name>
    <dbReference type="NCBI Taxonomy" id="408170"/>
    <lineage>
        <taxon>unclassified sequences</taxon>
        <taxon>metagenomes</taxon>
        <taxon>organismal metagenomes</taxon>
    </lineage>
</organism>
<feature type="non-terminal residue" evidence="1">
    <location>
        <position position="1"/>
    </location>
</feature>
<accession>W1WIS9</accession>
<dbReference type="AlphaFoldDB" id="W1WIS9"/>
<proteinExistence type="predicted"/>
<reference evidence="1" key="1">
    <citation type="submission" date="2013-12" db="EMBL/GenBank/DDBJ databases">
        <title>A Varibaculum cambriense genome reconstructed from a premature infant gut community with otherwise low bacterial novelty that shifts toward anaerobic metabolism during the third week of life.</title>
        <authorList>
            <person name="Brown C.T."/>
            <person name="Sharon I."/>
            <person name="Thomas B.C."/>
            <person name="Castelle C.J."/>
            <person name="Morowitz M.J."/>
            <person name="Banfield J.F."/>
        </authorList>
    </citation>
    <scope>NUCLEOTIDE SEQUENCE</scope>
</reference>